<comment type="caution">
    <text evidence="2">The sequence shown here is derived from an EMBL/GenBank/DDBJ whole genome shotgun (WGS) entry which is preliminary data.</text>
</comment>
<evidence type="ECO:0000313" key="3">
    <source>
        <dbReference type="Proteomes" id="UP000229703"/>
    </source>
</evidence>
<evidence type="ECO:0000313" key="2">
    <source>
        <dbReference type="EMBL" id="PIX77061.1"/>
    </source>
</evidence>
<sequence>MGNRGKYPVPSGHPFCKKRGRKYPVPSGHPFCKKRGMNLYIKFSFSLFPSLSPFSLLLFYCNLTGKILQ</sequence>
<dbReference type="EMBL" id="PFJK01000215">
    <property type="protein sequence ID" value="PIX77061.1"/>
    <property type="molecule type" value="Genomic_DNA"/>
</dbReference>
<dbReference type="AlphaFoldDB" id="A0A2M7M2Y0"/>
<keyword evidence="1" id="KW-0472">Membrane</keyword>
<dbReference type="Proteomes" id="UP000229703">
    <property type="component" value="Unassembled WGS sequence"/>
</dbReference>
<organism evidence="2 3">
    <name type="scientific">bacterium (Candidatus Ratteibacteria) CG_4_10_14_3_um_filter_41_18</name>
    <dbReference type="NCBI Taxonomy" id="2014287"/>
    <lineage>
        <taxon>Bacteria</taxon>
        <taxon>Candidatus Ratteibacteria</taxon>
    </lineage>
</organism>
<proteinExistence type="predicted"/>
<keyword evidence="1" id="KW-1133">Transmembrane helix</keyword>
<gene>
    <name evidence="2" type="ORF">COZ37_04660</name>
</gene>
<protein>
    <submittedName>
        <fullName evidence="2">Uncharacterized protein</fullName>
    </submittedName>
</protein>
<name>A0A2M7M2Y0_9BACT</name>
<feature type="transmembrane region" description="Helical" evidence="1">
    <location>
        <begin position="39"/>
        <end position="60"/>
    </location>
</feature>
<keyword evidence="1" id="KW-0812">Transmembrane</keyword>
<accession>A0A2M7M2Y0</accession>
<evidence type="ECO:0000256" key="1">
    <source>
        <dbReference type="SAM" id="Phobius"/>
    </source>
</evidence>
<reference evidence="3" key="1">
    <citation type="submission" date="2017-09" db="EMBL/GenBank/DDBJ databases">
        <title>Depth-based differentiation of microbial function through sediment-hosted aquifers and enrichment of novel symbionts in the deep terrestrial subsurface.</title>
        <authorList>
            <person name="Probst A.J."/>
            <person name="Ladd B."/>
            <person name="Jarett J.K."/>
            <person name="Geller-Mcgrath D.E."/>
            <person name="Sieber C.M.K."/>
            <person name="Emerson J.B."/>
            <person name="Anantharaman K."/>
            <person name="Thomas B.C."/>
            <person name="Malmstrom R."/>
            <person name="Stieglmeier M."/>
            <person name="Klingl A."/>
            <person name="Woyke T."/>
            <person name="Ryan C.M."/>
            <person name="Banfield J.F."/>
        </authorList>
    </citation>
    <scope>NUCLEOTIDE SEQUENCE [LARGE SCALE GENOMIC DNA]</scope>
</reference>